<dbReference type="InterPro" id="IPR051089">
    <property type="entry name" value="prtT"/>
</dbReference>
<keyword evidence="10" id="KW-1185">Reference proteome</keyword>
<dbReference type="PANTHER" id="PTHR31845">
    <property type="entry name" value="FINGER DOMAIN PROTEIN, PUTATIVE-RELATED"/>
    <property type="match status" value="1"/>
</dbReference>
<comment type="caution">
    <text evidence="9">The sequence shown here is derived from an EMBL/GenBank/DDBJ whole genome shotgun (WGS) entry which is preliminary data.</text>
</comment>
<evidence type="ECO:0000256" key="7">
    <source>
        <dbReference type="SAM" id="MobiDB-lite"/>
    </source>
</evidence>
<evidence type="ECO:0000259" key="8">
    <source>
        <dbReference type="PROSITE" id="PS00463"/>
    </source>
</evidence>
<evidence type="ECO:0000256" key="3">
    <source>
        <dbReference type="ARBA" id="ARBA00023015"/>
    </source>
</evidence>
<evidence type="ECO:0000256" key="4">
    <source>
        <dbReference type="ARBA" id="ARBA00023125"/>
    </source>
</evidence>
<name>A0ABR4IFC5_9EURO</name>
<feature type="region of interest" description="Disordered" evidence="7">
    <location>
        <begin position="509"/>
        <end position="531"/>
    </location>
</feature>
<keyword evidence="6" id="KW-0539">Nucleus</keyword>
<reference evidence="9 10" key="1">
    <citation type="submission" date="2024-07" db="EMBL/GenBank/DDBJ databases">
        <title>Section-level genome sequencing and comparative genomics of Aspergillus sections Usti and Cavernicolus.</title>
        <authorList>
            <consortium name="Lawrence Berkeley National Laboratory"/>
            <person name="Nybo J.L."/>
            <person name="Vesth T.C."/>
            <person name="Theobald S."/>
            <person name="Frisvad J.C."/>
            <person name="Larsen T.O."/>
            <person name="Kjaerboelling I."/>
            <person name="Rothschild-Mancinelli K."/>
            <person name="Lyhne E.K."/>
            <person name="Kogle M.E."/>
            <person name="Barry K."/>
            <person name="Clum A."/>
            <person name="Na H."/>
            <person name="Ledsgaard L."/>
            <person name="Lin J."/>
            <person name="Lipzen A."/>
            <person name="Kuo A."/>
            <person name="Riley R."/>
            <person name="Mondo S."/>
            <person name="LaButti K."/>
            <person name="Haridas S."/>
            <person name="Pangalinan J."/>
            <person name="Salamov A.A."/>
            <person name="Simmons B.A."/>
            <person name="Magnuson J.K."/>
            <person name="Chen J."/>
            <person name="Drula E."/>
            <person name="Henrissat B."/>
            <person name="Wiebenga A."/>
            <person name="Lubbers R.J."/>
            <person name="Gomes A.C."/>
            <person name="Makela M.R."/>
            <person name="Stajich J."/>
            <person name="Grigoriev I.V."/>
            <person name="Mortensen U.H."/>
            <person name="De vries R.P."/>
            <person name="Baker S.E."/>
            <person name="Andersen M.R."/>
        </authorList>
    </citation>
    <scope>NUCLEOTIDE SEQUENCE [LARGE SCALE GENOMIC DNA]</scope>
    <source>
        <strain evidence="9 10">CBS 600.67</strain>
    </source>
</reference>
<dbReference type="InterPro" id="IPR036864">
    <property type="entry name" value="Zn2-C6_fun-type_DNA-bd_sf"/>
</dbReference>
<feature type="domain" description="Zn(2)-C6 fungal-type" evidence="8">
    <location>
        <begin position="15"/>
        <end position="48"/>
    </location>
</feature>
<evidence type="ECO:0000256" key="2">
    <source>
        <dbReference type="ARBA" id="ARBA00022833"/>
    </source>
</evidence>
<evidence type="ECO:0000256" key="1">
    <source>
        <dbReference type="ARBA" id="ARBA00004123"/>
    </source>
</evidence>
<proteinExistence type="predicted"/>
<sequence length="554" mass="62452">MPRKHRPARPREPKACRACAYAKVRCVSEPQAELGDPCKRCVRLKRGCMMQAPGAHKRAGESSLDVTRLEEKLDGMAAAFTASRTPLPVDTGGDGGLSTSLLDESLLPRDEAEMALYTFRTEMAPYFPFIVVHPHTTVSEMRRAKPFLFDAIAMVSCLDADRQSEMAHMVSEHIGTLIITKGERNLDLLQGLLVCLAWYHFQLERGSQLCSVHHLAWVMLINLDLNRNPSLVNSMPMRDFLGDTAKQNTSHTLEEQRAYLGCFYMSAVLSTCLQGTNSMKYTDYTKECCRVIEHAAEYPTDLYLVRLVRLHRLADRISRTLSRDEIDLPGYPSPPISLCINVLEAELQHLKPPLPPASLHDLIFLMHHHNLELSLYEIALRDDFPARHRIHPTERVNILSSCLSATKSFIDQFSSIPPRFYLNLPYPVYAAYCHAIGTLSNLLLFSGEGWDPEYARSKIDIPNVLTMLIIKIENAAETSRHEQPPYRFPEAFVGLVPRLRAIGENHEARRAAALQDKPGGSASDDDSGSATQDVTQDMMFQLPHGFSWRFLQPR</sequence>
<keyword evidence="4" id="KW-0238">DNA-binding</keyword>
<keyword evidence="2" id="KW-0862">Zinc</keyword>
<evidence type="ECO:0000256" key="5">
    <source>
        <dbReference type="ARBA" id="ARBA00023163"/>
    </source>
</evidence>
<keyword evidence="5" id="KW-0804">Transcription</keyword>
<dbReference type="Proteomes" id="UP001610335">
    <property type="component" value="Unassembled WGS sequence"/>
</dbReference>
<dbReference type="CDD" id="cd12148">
    <property type="entry name" value="fungal_TF_MHR"/>
    <property type="match status" value="1"/>
</dbReference>
<comment type="subcellular location">
    <subcellularLocation>
        <location evidence="1">Nucleus</location>
    </subcellularLocation>
</comment>
<dbReference type="EMBL" id="JBFXLS010000030">
    <property type="protein sequence ID" value="KAL2826447.1"/>
    <property type="molecule type" value="Genomic_DNA"/>
</dbReference>
<organism evidence="9 10">
    <name type="scientific">Aspergillus cavernicola</name>
    <dbReference type="NCBI Taxonomy" id="176166"/>
    <lineage>
        <taxon>Eukaryota</taxon>
        <taxon>Fungi</taxon>
        <taxon>Dikarya</taxon>
        <taxon>Ascomycota</taxon>
        <taxon>Pezizomycotina</taxon>
        <taxon>Eurotiomycetes</taxon>
        <taxon>Eurotiomycetidae</taxon>
        <taxon>Eurotiales</taxon>
        <taxon>Aspergillaceae</taxon>
        <taxon>Aspergillus</taxon>
        <taxon>Aspergillus subgen. Nidulantes</taxon>
    </lineage>
</organism>
<dbReference type="InterPro" id="IPR001138">
    <property type="entry name" value="Zn2Cys6_DnaBD"/>
</dbReference>
<evidence type="ECO:0000313" key="9">
    <source>
        <dbReference type="EMBL" id="KAL2826447.1"/>
    </source>
</evidence>
<gene>
    <name evidence="9" type="ORF">BDW59DRAFT_65165</name>
</gene>
<dbReference type="Gene3D" id="4.10.240.10">
    <property type="entry name" value="Zn(2)-C6 fungal-type DNA-binding domain"/>
    <property type="match status" value="1"/>
</dbReference>
<evidence type="ECO:0000256" key="6">
    <source>
        <dbReference type="ARBA" id="ARBA00023242"/>
    </source>
</evidence>
<accession>A0ABR4IFC5</accession>
<protein>
    <recommendedName>
        <fullName evidence="8">Zn(2)-C6 fungal-type domain-containing protein</fullName>
    </recommendedName>
</protein>
<dbReference type="SUPFAM" id="SSF57701">
    <property type="entry name" value="Zn2/Cys6 DNA-binding domain"/>
    <property type="match status" value="1"/>
</dbReference>
<dbReference type="PROSITE" id="PS00463">
    <property type="entry name" value="ZN2_CY6_FUNGAL_1"/>
    <property type="match status" value="1"/>
</dbReference>
<evidence type="ECO:0000313" key="10">
    <source>
        <dbReference type="Proteomes" id="UP001610335"/>
    </source>
</evidence>
<keyword evidence="3" id="KW-0805">Transcription regulation</keyword>
<dbReference type="PANTHER" id="PTHR31845:SF10">
    <property type="entry name" value="ZN(II)2CYS6 TRANSCRIPTION FACTOR (EUROFUNG)"/>
    <property type="match status" value="1"/>
</dbReference>